<evidence type="ECO:0000259" key="2">
    <source>
        <dbReference type="Pfam" id="PF13360"/>
    </source>
</evidence>
<keyword evidence="4" id="KW-1185">Reference proteome</keyword>
<reference evidence="3" key="2">
    <citation type="submission" date="2017-05" db="UniProtKB">
        <authorList>
            <consortium name="EnsemblMetazoa"/>
        </authorList>
    </citation>
    <scope>IDENTIFICATION</scope>
</reference>
<feature type="signal peptide" evidence="1">
    <location>
        <begin position="1"/>
        <end position="17"/>
    </location>
</feature>
<dbReference type="EnsemblMetazoa" id="Aqu2.1.27259_001">
    <property type="protein sequence ID" value="Aqu2.1.27259_001"/>
    <property type="gene ID" value="Aqu2.1.27259"/>
</dbReference>
<evidence type="ECO:0000256" key="1">
    <source>
        <dbReference type="SAM" id="SignalP"/>
    </source>
</evidence>
<dbReference type="Proteomes" id="UP000007879">
    <property type="component" value="Unassembled WGS sequence"/>
</dbReference>
<name>A0A1X7UH21_AMPQE</name>
<accession>A0A1X7UH21</accession>
<dbReference type="InterPro" id="IPR002372">
    <property type="entry name" value="PQQ_rpt_dom"/>
</dbReference>
<dbReference type="InterPro" id="IPR015943">
    <property type="entry name" value="WD40/YVTN_repeat-like_dom_sf"/>
</dbReference>
<dbReference type="EnsemblMetazoa" id="XM_003387829.2">
    <property type="protein sequence ID" value="XP_003387877.2"/>
    <property type="gene ID" value="LOC100634196"/>
</dbReference>
<reference evidence="4" key="1">
    <citation type="journal article" date="2010" name="Nature">
        <title>The Amphimedon queenslandica genome and the evolution of animal complexity.</title>
        <authorList>
            <person name="Srivastava M."/>
            <person name="Simakov O."/>
            <person name="Chapman J."/>
            <person name="Fahey B."/>
            <person name="Gauthier M.E."/>
            <person name="Mitros T."/>
            <person name="Richards G.S."/>
            <person name="Conaco C."/>
            <person name="Dacre M."/>
            <person name="Hellsten U."/>
            <person name="Larroux C."/>
            <person name="Putnam N.H."/>
            <person name="Stanke M."/>
            <person name="Adamska M."/>
            <person name="Darling A."/>
            <person name="Degnan S.M."/>
            <person name="Oakley T.H."/>
            <person name="Plachetzki D.C."/>
            <person name="Zhai Y."/>
            <person name="Adamski M."/>
            <person name="Calcino A."/>
            <person name="Cummins S.F."/>
            <person name="Goodstein D.M."/>
            <person name="Harris C."/>
            <person name="Jackson D.J."/>
            <person name="Leys S.P."/>
            <person name="Shu S."/>
            <person name="Woodcroft B.J."/>
            <person name="Vervoort M."/>
            <person name="Kosik K.S."/>
            <person name="Manning G."/>
            <person name="Degnan B.M."/>
            <person name="Rokhsar D.S."/>
        </authorList>
    </citation>
    <scope>NUCLEOTIDE SEQUENCE [LARGE SCALE GENOMIC DNA]</scope>
</reference>
<proteinExistence type="predicted"/>
<gene>
    <name evidence="3" type="primary">100634196</name>
</gene>
<dbReference type="KEGG" id="aqu:100634196"/>
<dbReference type="InterPro" id="IPR011047">
    <property type="entry name" value="Quinoprotein_ADH-like_sf"/>
</dbReference>
<feature type="chain" id="PRO_5012237043" description="Pyrrolo-quinoline quinone repeat domain-containing protein" evidence="1">
    <location>
        <begin position="18"/>
        <end position="466"/>
    </location>
</feature>
<dbReference type="Gene3D" id="2.130.10.10">
    <property type="entry name" value="YVTN repeat-like/Quinoprotein amine dehydrogenase"/>
    <property type="match status" value="2"/>
</dbReference>
<dbReference type="AlphaFoldDB" id="A0A1X7UH21"/>
<evidence type="ECO:0000313" key="4">
    <source>
        <dbReference type="Proteomes" id="UP000007879"/>
    </source>
</evidence>
<evidence type="ECO:0000313" key="3">
    <source>
        <dbReference type="EnsemblMetazoa" id="Aqu2.1.27259_001"/>
    </source>
</evidence>
<dbReference type="PANTHER" id="PTHR34512:SF30">
    <property type="entry name" value="OUTER MEMBRANE PROTEIN ASSEMBLY FACTOR BAMB"/>
    <property type="match status" value="1"/>
</dbReference>
<dbReference type="SUPFAM" id="SSF50998">
    <property type="entry name" value="Quinoprotein alcohol dehydrogenase-like"/>
    <property type="match status" value="1"/>
</dbReference>
<protein>
    <recommendedName>
        <fullName evidence="2">Pyrrolo-quinoline quinone repeat domain-containing protein</fullName>
    </recommendedName>
</protein>
<dbReference type="Pfam" id="PF13360">
    <property type="entry name" value="PQQ_2"/>
    <property type="match status" value="1"/>
</dbReference>
<dbReference type="PANTHER" id="PTHR34512">
    <property type="entry name" value="CELL SURFACE PROTEIN"/>
    <property type="match status" value="1"/>
</dbReference>
<dbReference type="InParanoid" id="A0A1X7UH21"/>
<sequence length="466" mass="51241">MKCAHFILLLFLEMTQGLSWTQQYGDPSSTSFVHGLRVSTPSKTTWNYSVPNDYDYYKVSFFYNSPAFSPAGVVFLPLAYSRPYPDLLFLQIRAVSHNGTELWVSEDIHNHKTDCAGVLMTNVLYSEEHHMVIAGWDCADSFPYYAKEGNLVGLNASNGSLLWRSENLKLNDAATISMSKDVVFVSGGFSCYLDGQILVKEQNNKSLIVGIDIVTGKFIWSEVQNHAGCRTAQTKASSSLEDGSSRFMIPVNLPGGPYLVGDLLSISCHSNNCSHAWLKHLRISYDARFAFTVDGKVMFGSYGLAGNPDQVFGLSVETGSIIFSRRGACPPGVFPSGPAVDGQSNAYYSCGNKAFGVNSKGDIIWESKTFNDTGYTFDSLLKFSPALHLDKEFLIFVNTHSTELYVLSLSDGSVQGHSSIREYSGFSGCIEPPLLVGDSVYIIKADSNSITYLYSIPLKNILFSKN</sequence>
<feature type="domain" description="Pyrrolo-quinoline quinone repeat" evidence="2">
    <location>
        <begin position="92"/>
        <end position="241"/>
    </location>
</feature>
<organism evidence="3">
    <name type="scientific">Amphimedon queenslandica</name>
    <name type="common">Sponge</name>
    <dbReference type="NCBI Taxonomy" id="400682"/>
    <lineage>
        <taxon>Eukaryota</taxon>
        <taxon>Metazoa</taxon>
        <taxon>Porifera</taxon>
        <taxon>Demospongiae</taxon>
        <taxon>Heteroscleromorpha</taxon>
        <taxon>Haplosclerida</taxon>
        <taxon>Niphatidae</taxon>
        <taxon>Amphimedon</taxon>
    </lineage>
</organism>
<keyword evidence="1" id="KW-0732">Signal</keyword>